<evidence type="ECO:0000313" key="2">
    <source>
        <dbReference type="EMBL" id="MFC5155216.1"/>
    </source>
</evidence>
<organism evidence="2 3">
    <name type="scientific">Streptomyces amakusaensis</name>
    <dbReference type="NCBI Taxonomy" id="67271"/>
    <lineage>
        <taxon>Bacteria</taxon>
        <taxon>Bacillati</taxon>
        <taxon>Actinomycetota</taxon>
        <taxon>Actinomycetes</taxon>
        <taxon>Kitasatosporales</taxon>
        <taxon>Streptomycetaceae</taxon>
        <taxon>Streptomyces</taxon>
    </lineage>
</organism>
<name>A0ABW0ANY1_9ACTN</name>
<dbReference type="RefSeq" id="WP_344482744.1">
    <property type="nucleotide sequence ID" value="NZ_BAAASB010000018.1"/>
</dbReference>
<evidence type="ECO:0000256" key="1">
    <source>
        <dbReference type="SAM" id="MobiDB-lite"/>
    </source>
</evidence>
<evidence type="ECO:0008006" key="4">
    <source>
        <dbReference type="Google" id="ProtNLM"/>
    </source>
</evidence>
<gene>
    <name evidence="2" type="ORF">ACFPRH_26125</name>
</gene>
<accession>A0ABW0ANY1</accession>
<protein>
    <recommendedName>
        <fullName evidence="4">Type II toxin-antitoxin system RelE/ParE family toxin</fullName>
    </recommendedName>
</protein>
<comment type="caution">
    <text evidence="2">The sequence shown here is derived from an EMBL/GenBank/DDBJ whole genome shotgun (WGS) entry which is preliminary data.</text>
</comment>
<keyword evidence="3" id="KW-1185">Reference proteome</keyword>
<dbReference type="EMBL" id="JBHSKP010000021">
    <property type="protein sequence ID" value="MFC5155216.1"/>
    <property type="molecule type" value="Genomic_DNA"/>
</dbReference>
<reference evidence="3" key="1">
    <citation type="journal article" date="2019" name="Int. J. Syst. Evol. Microbiol.">
        <title>The Global Catalogue of Microorganisms (GCM) 10K type strain sequencing project: providing services to taxonomists for standard genome sequencing and annotation.</title>
        <authorList>
            <consortium name="The Broad Institute Genomics Platform"/>
            <consortium name="The Broad Institute Genome Sequencing Center for Infectious Disease"/>
            <person name="Wu L."/>
            <person name="Ma J."/>
        </authorList>
    </citation>
    <scope>NUCLEOTIDE SEQUENCE [LARGE SCALE GENOMIC DNA]</scope>
    <source>
        <strain evidence="3">PCU 266</strain>
    </source>
</reference>
<evidence type="ECO:0000313" key="3">
    <source>
        <dbReference type="Proteomes" id="UP001596160"/>
    </source>
</evidence>
<sequence>MRYRIAFAPAAEEALGKLASPTGFRTAVARTLGTDPYGHGSTPVGGDKDRREAVVSRVIVRYMVSTRILTDTVVRLIPEP</sequence>
<proteinExistence type="predicted"/>
<feature type="region of interest" description="Disordered" evidence="1">
    <location>
        <begin position="30"/>
        <end position="49"/>
    </location>
</feature>
<dbReference type="Proteomes" id="UP001596160">
    <property type="component" value="Unassembled WGS sequence"/>
</dbReference>